<dbReference type="InterPro" id="IPR008928">
    <property type="entry name" value="6-hairpin_glycosidase_sf"/>
</dbReference>
<dbReference type="InterPro" id="IPR002037">
    <property type="entry name" value="Glyco_hydro_8"/>
</dbReference>
<comment type="catalytic activity">
    <reaction evidence="1">
        <text>Endohydrolysis of (1-&gt;4)-beta-D-glucosidic linkages in cellulose, lichenin and cereal beta-D-glucans.</text>
        <dbReference type="EC" id="3.2.1.4"/>
    </reaction>
</comment>
<dbReference type="Gene3D" id="1.50.10.10">
    <property type="match status" value="1"/>
</dbReference>
<dbReference type="Proteomes" id="UP001597463">
    <property type="component" value="Unassembled WGS sequence"/>
</dbReference>
<dbReference type="InterPro" id="IPR012341">
    <property type="entry name" value="6hp_glycosidase-like_sf"/>
</dbReference>
<dbReference type="RefSeq" id="WP_066472865.1">
    <property type="nucleotide sequence ID" value="NZ_BCNT01000003.1"/>
</dbReference>
<feature type="chain" id="PRO_5045065124" description="cellulase" evidence="9">
    <location>
        <begin position="29"/>
        <end position="386"/>
    </location>
</feature>
<organism evidence="10 11">
    <name type="scientific">Comamonas terrae</name>
    <dbReference type="NCBI Taxonomy" id="673548"/>
    <lineage>
        <taxon>Bacteria</taxon>
        <taxon>Pseudomonadati</taxon>
        <taxon>Pseudomonadota</taxon>
        <taxon>Betaproteobacteria</taxon>
        <taxon>Burkholderiales</taxon>
        <taxon>Comamonadaceae</taxon>
        <taxon>Comamonas</taxon>
    </lineage>
</organism>
<name>A0ABW5UK81_9BURK</name>
<keyword evidence="7" id="KW-0119">Carbohydrate metabolism</keyword>
<feature type="region of interest" description="Disordered" evidence="8">
    <location>
        <begin position="296"/>
        <end position="315"/>
    </location>
</feature>
<evidence type="ECO:0000256" key="4">
    <source>
        <dbReference type="ARBA" id="ARBA00022801"/>
    </source>
</evidence>
<dbReference type="EMBL" id="JBHUMV010000001">
    <property type="protein sequence ID" value="MFD2752887.1"/>
    <property type="molecule type" value="Genomic_DNA"/>
</dbReference>
<comment type="similarity">
    <text evidence="2">Belongs to the glycosyl hydrolase 8 (cellulase D) family.</text>
</comment>
<dbReference type="SUPFAM" id="SSF48208">
    <property type="entry name" value="Six-hairpin glycosidases"/>
    <property type="match status" value="1"/>
</dbReference>
<protein>
    <recommendedName>
        <fullName evidence="3">cellulase</fullName>
        <ecNumber evidence="3">3.2.1.4</ecNumber>
    </recommendedName>
</protein>
<keyword evidence="7" id="KW-0624">Polysaccharide degradation</keyword>
<accession>A0ABW5UK81</accession>
<keyword evidence="9" id="KW-0732">Signal</keyword>
<evidence type="ECO:0000256" key="8">
    <source>
        <dbReference type="SAM" id="MobiDB-lite"/>
    </source>
</evidence>
<evidence type="ECO:0000313" key="10">
    <source>
        <dbReference type="EMBL" id="MFD2752887.1"/>
    </source>
</evidence>
<sequence>MFERRLKRRSWLLSAASLTVAGPLTGLAARPARAATTPWPMWEQFKRSFMTRDGRIVSDDEKGGQTYSEGQAYALFFALAANDRPAFELLLQWTENNLCAGDLSTALPAWLWGQKPDGSWGPLDTNAASDADLWIVYLLAEAGRLWNDRRYRAMASVMGALLLDKETEDLPGLGLTLLPGPQGFKLGEGRWRLNPSYVPLQVLDRLAQALPQQPRWKALQASSLRLIVDSAPKGIAPDWVIYDAKQGFLKDPDKDKAQGAYNAIRVYLWAGMLHPEAASRAQVLAALRPMARLVHDTGRPPERIDPMSGESTGTAPGGFSAAMLPFLSAQGDEEAVRAQQTHLQEQPLRPTAYYEQCLALFGLGWMQQQYRFGRLGELQPKWTSRP</sequence>
<dbReference type="NCBIfam" id="NF008305">
    <property type="entry name" value="PRK11097.1"/>
    <property type="match status" value="1"/>
</dbReference>
<feature type="signal peptide" evidence="9">
    <location>
        <begin position="1"/>
        <end position="28"/>
    </location>
</feature>
<evidence type="ECO:0000256" key="6">
    <source>
        <dbReference type="ARBA" id="ARBA00023295"/>
    </source>
</evidence>
<evidence type="ECO:0000256" key="3">
    <source>
        <dbReference type="ARBA" id="ARBA00012601"/>
    </source>
</evidence>
<dbReference type="EC" id="3.2.1.4" evidence="3"/>
<dbReference type="InterPro" id="IPR006311">
    <property type="entry name" value="TAT_signal"/>
</dbReference>
<evidence type="ECO:0000256" key="7">
    <source>
        <dbReference type="ARBA" id="ARBA00023326"/>
    </source>
</evidence>
<evidence type="ECO:0000313" key="11">
    <source>
        <dbReference type="Proteomes" id="UP001597463"/>
    </source>
</evidence>
<keyword evidence="6 10" id="KW-0326">Glycosidase</keyword>
<evidence type="ECO:0000256" key="5">
    <source>
        <dbReference type="ARBA" id="ARBA00023001"/>
    </source>
</evidence>
<dbReference type="Pfam" id="PF01270">
    <property type="entry name" value="Glyco_hydro_8"/>
    <property type="match status" value="1"/>
</dbReference>
<evidence type="ECO:0000256" key="2">
    <source>
        <dbReference type="ARBA" id="ARBA00009209"/>
    </source>
</evidence>
<keyword evidence="5" id="KW-0136">Cellulose degradation</keyword>
<keyword evidence="4 10" id="KW-0378">Hydrolase</keyword>
<proteinExistence type="inferred from homology"/>
<dbReference type="GO" id="GO:0008810">
    <property type="term" value="F:cellulase activity"/>
    <property type="evidence" value="ECO:0007669"/>
    <property type="project" value="UniProtKB-EC"/>
</dbReference>
<dbReference type="PRINTS" id="PR00735">
    <property type="entry name" value="GLHYDRLASE8"/>
</dbReference>
<reference evidence="11" key="1">
    <citation type="journal article" date="2019" name="Int. J. Syst. Evol. Microbiol.">
        <title>The Global Catalogue of Microorganisms (GCM) 10K type strain sequencing project: providing services to taxonomists for standard genome sequencing and annotation.</title>
        <authorList>
            <consortium name="The Broad Institute Genomics Platform"/>
            <consortium name="The Broad Institute Genome Sequencing Center for Infectious Disease"/>
            <person name="Wu L."/>
            <person name="Ma J."/>
        </authorList>
    </citation>
    <scope>NUCLEOTIDE SEQUENCE [LARGE SCALE GENOMIC DNA]</scope>
    <source>
        <strain evidence="11">TISTR 1906</strain>
    </source>
</reference>
<keyword evidence="11" id="KW-1185">Reference proteome</keyword>
<evidence type="ECO:0000256" key="1">
    <source>
        <dbReference type="ARBA" id="ARBA00000966"/>
    </source>
</evidence>
<feature type="compositionally biased region" description="Basic and acidic residues" evidence="8">
    <location>
        <begin position="296"/>
        <end position="305"/>
    </location>
</feature>
<dbReference type="PROSITE" id="PS51318">
    <property type="entry name" value="TAT"/>
    <property type="match status" value="1"/>
</dbReference>
<comment type="caution">
    <text evidence="10">The sequence shown here is derived from an EMBL/GenBank/DDBJ whole genome shotgun (WGS) entry which is preliminary data.</text>
</comment>
<gene>
    <name evidence="10" type="primary">bcsZ</name>
    <name evidence="10" type="ORF">ACFSW6_02215</name>
</gene>
<evidence type="ECO:0000256" key="9">
    <source>
        <dbReference type="SAM" id="SignalP"/>
    </source>
</evidence>